<feature type="domain" description="F-box" evidence="1">
    <location>
        <begin position="75"/>
        <end position="111"/>
    </location>
</feature>
<dbReference type="OrthoDB" id="613853at2759"/>
<dbReference type="InterPro" id="IPR001810">
    <property type="entry name" value="F-box_dom"/>
</dbReference>
<evidence type="ECO:0000313" key="3">
    <source>
        <dbReference type="Proteomes" id="UP000737018"/>
    </source>
</evidence>
<dbReference type="Pfam" id="PF23622">
    <property type="entry name" value="LRR_At1g61320_AtMIF1"/>
    <property type="match status" value="1"/>
</dbReference>
<dbReference type="Gene3D" id="1.20.1280.50">
    <property type="match status" value="1"/>
</dbReference>
<dbReference type="PANTHER" id="PTHR34145">
    <property type="entry name" value="OS02G0105600 PROTEIN"/>
    <property type="match status" value="1"/>
</dbReference>
<dbReference type="Gene3D" id="3.80.10.10">
    <property type="entry name" value="Ribonuclease Inhibitor"/>
    <property type="match status" value="1"/>
</dbReference>
<dbReference type="InterPro" id="IPR053781">
    <property type="entry name" value="F-box_AtFBL13-like"/>
</dbReference>
<comment type="caution">
    <text evidence="2">The sequence shown here is derived from an EMBL/GenBank/DDBJ whole genome shotgun (WGS) entry which is preliminary data.</text>
</comment>
<dbReference type="SUPFAM" id="SSF81383">
    <property type="entry name" value="F-box domain"/>
    <property type="match status" value="1"/>
</dbReference>
<dbReference type="Proteomes" id="UP000737018">
    <property type="component" value="Unassembled WGS sequence"/>
</dbReference>
<dbReference type="InterPro" id="IPR032675">
    <property type="entry name" value="LRR_dom_sf"/>
</dbReference>
<reference evidence="2" key="1">
    <citation type="submission" date="2020-03" db="EMBL/GenBank/DDBJ databases">
        <title>Castanea mollissima Vanexum genome sequencing.</title>
        <authorList>
            <person name="Staton M."/>
        </authorList>
    </citation>
    <scope>NUCLEOTIDE SEQUENCE</scope>
    <source>
        <tissue evidence="2">Leaf</tissue>
    </source>
</reference>
<dbReference type="PROSITE" id="PS50181">
    <property type="entry name" value="FBOX"/>
    <property type="match status" value="1"/>
</dbReference>
<sequence length="500" mass="57558">MAARRALKLALETGFAFLCSEGYIVLYLNPSTTTTTTKMAKTVTVQPSYESPLLKANHSPNQKLLKCNKKNDFPEDLFVKLPDEILVSIVSLLTLKEAARTSVLSRRWRYLWTFTTGSLDFDDSLLLWLMEYRKVIKSYSEESDRFVRWVNEVLKLHRGPTIDEFKVCFSVNEKHFKLDIENWIRFSLRKKVKRLVLDLAHTRESIRVIRQYTLTDQFLRSYHLDSLTTLCLNSVQVTGEALEYVLSNCPFLEVLHVEATESLVNLKPSGPLLKLKHLEIIHCFKLENFEISALNLVSFKYYGHVARIILGDVPNIVEASYSLAYACSLVSNCSQIPSYLFQVETLSLDLSLRLFEDTPRFPIFRNLRQLTLTLVASGVEPLRCCTSVLEASPFLHRFVVKLTYVDGPAGELKVLKVEHPHKFLSVFELRGFLGCTIDMELALYILSNAVSLQKIIIDTRDPYAEDMFWDERDPRLKEWGTARARELATRVPPWVELMLL</sequence>
<evidence type="ECO:0000313" key="2">
    <source>
        <dbReference type="EMBL" id="KAF3959937.1"/>
    </source>
</evidence>
<accession>A0A8J4VK60</accession>
<dbReference type="EMBL" id="JRKL02002214">
    <property type="protein sequence ID" value="KAF3959937.1"/>
    <property type="molecule type" value="Genomic_DNA"/>
</dbReference>
<proteinExistence type="predicted"/>
<dbReference type="InterPro" id="IPR053772">
    <property type="entry name" value="At1g61320/At1g61330-like"/>
</dbReference>
<dbReference type="PANTHER" id="PTHR34145:SF75">
    <property type="entry name" value="FBD DOMAIN-CONTAINING PROTEIN"/>
    <property type="match status" value="1"/>
</dbReference>
<protein>
    <recommendedName>
        <fullName evidence="1">F-box domain-containing protein</fullName>
    </recommendedName>
</protein>
<organism evidence="2 3">
    <name type="scientific">Castanea mollissima</name>
    <name type="common">Chinese chestnut</name>
    <dbReference type="NCBI Taxonomy" id="60419"/>
    <lineage>
        <taxon>Eukaryota</taxon>
        <taxon>Viridiplantae</taxon>
        <taxon>Streptophyta</taxon>
        <taxon>Embryophyta</taxon>
        <taxon>Tracheophyta</taxon>
        <taxon>Spermatophyta</taxon>
        <taxon>Magnoliopsida</taxon>
        <taxon>eudicotyledons</taxon>
        <taxon>Gunneridae</taxon>
        <taxon>Pentapetalae</taxon>
        <taxon>rosids</taxon>
        <taxon>fabids</taxon>
        <taxon>Fagales</taxon>
        <taxon>Fagaceae</taxon>
        <taxon>Castanea</taxon>
    </lineage>
</organism>
<dbReference type="Pfam" id="PF00646">
    <property type="entry name" value="F-box"/>
    <property type="match status" value="1"/>
</dbReference>
<gene>
    <name evidence="2" type="ORF">CMV_015298</name>
</gene>
<dbReference type="CDD" id="cd22160">
    <property type="entry name" value="F-box_AtFBL13-like"/>
    <property type="match status" value="1"/>
</dbReference>
<keyword evidence="3" id="KW-1185">Reference proteome</keyword>
<dbReference type="InterPro" id="IPR055357">
    <property type="entry name" value="LRR_At1g61320_AtMIF1"/>
</dbReference>
<dbReference type="SUPFAM" id="SSF52047">
    <property type="entry name" value="RNI-like"/>
    <property type="match status" value="1"/>
</dbReference>
<evidence type="ECO:0000259" key="1">
    <source>
        <dbReference type="PROSITE" id="PS50181"/>
    </source>
</evidence>
<dbReference type="AlphaFoldDB" id="A0A8J4VK60"/>
<name>A0A8J4VK60_9ROSI</name>
<dbReference type="InterPro" id="IPR036047">
    <property type="entry name" value="F-box-like_dom_sf"/>
</dbReference>